<feature type="domain" description="C-type lectin" evidence="2">
    <location>
        <begin position="40"/>
        <end position="177"/>
    </location>
</feature>
<gene>
    <name evidence="3" type="ORF">MNOR_LOCUS9921</name>
</gene>
<keyword evidence="1" id="KW-0732">Signal</keyword>
<organism evidence="3 4">
    <name type="scientific">Meganyctiphanes norvegica</name>
    <name type="common">Northern krill</name>
    <name type="synonym">Thysanopoda norvegica</name>
    <dbReference type="NCBI Taxonomy" id="48144"/>
    <lineage>
        <taxon>Eukaryota</taxon>
        <taxon>Metazoa</taxon>
        <taxon>Ecdysozoa</taxon>
        <taxon>Arthropoda</taxon>
        <taxon>Crustacea</taxon>
        <taxon>Multicrustacea</taxon>
        <taxon>Malacostraca</taxon>
        <taxon>Eumalacostraca</taxon>
        <taxon>Eucarida</taxon>
        <taxon>Euphausiacea</taxon>
        <taxon>Euphausiidae</taxon>
        <taxon>Meganyctiphanes</taxon>
    </lineage>
</organism>
<evidence type="ECO:0000256" key="1">
    <source>
        <dbReference type="SAM" id="SignalP"/>
    </source>
</evidence>
<keyword evidence="4" id="KW-1185">Reference proteome</keyword>
<dbReference type="AlphaFoldDB" id="A0AAV2Q8M7"/>
<evidence type="ECO:0000313" key="4">
    <source>
        <dbReference type="Proteomes" id="UP001497623"/>
    </source>
</evidence>
<dbReference type="PANTHER" id="PTHR22801">
    <property type="entry name" value="LITHOSTATHINE"/>
    <property type="match status" value="1"/>
</dbReference>
<dbReference type="InterPro" id="IPR001304">
    <property type="entry name" value="C-type_lectin-like"/>
</dbReference>
<feature type="signal peptide" evidence="1">
    <location>
        <begin position="1"/>
        <end position="27"/>
    </location>
</feature>
<dbReference type="PROSITE" id="PS50041">
    <property type="entry name" value="C_TYPE_LECTIN_2"/>
    <property type="match status" value="1"/>
</dbReference>
<dbReference type="InterPro" id="IPR016186">
    <property type="entry name" value="C-type_lectin-like/link_sf"/>
</dbReference>
<reference evidence="3 4" key="1">
    <citation type="submission" date="2024-05" db="EMBL/GenBank/DDBJ databases">
        <authorList>
            <person name="Wallberg A."/>
        </authorList>
    </citation>
    <scope>NUCLEOTIDE SEQUENCE [LARGE SCALE GENOMIC DNA]</scope>
</reference>
<dbReference type="EMBL" id="CAXKWB010004904">
    <property type="protein sequence ID" value="CAL4075770.1"/>
    <property type="molecule type" value="Genomic_DNA"/>
</dbReference>
<dbReference type="InterPro" id="IPR016187">
    <property type="entry name" value="CTDL_fold"/>
</dbReference>
<feature type="chain" id="PRO_5043528161" description="C-type lectin domain-containing protein" evidence="1">
    <location>
        <begin position="28"/>
        <end position="179"/>
    </location>
</feature>
<comment type="caution">
    <text evidence="3">The sequence shown here is derived from an EMBL/GenBank/DDBJ whole genome shotgun (WGS) entry which is preliminary data.</text>
</comment>
<protein>
    <recommendedName>
        <fullName evidence="2">C-type lectin domain-containing protein</fullName>
    </recommendedName>
</protein>
<dbReference type="CDD" id="cd00037">
    <property type="entry name" value="CLECT"/>
    <property type="match status" value="1"/>
</dbReference>
<sequence length="179" mass="19568">SHCSFTMGNTANFWAAILVTAAQWARGWTFGNCPDLFTDVAGTCYYFSSDFPASATWNDALAACKKRGDGLGHINIGLAELGTSRDGCATPDIKLMETIANKGAQVWLGASDGREEGTWIWEESKEQLLISNNMWHHLAPNAGTEENCLAALIRTDIHNRPSLGDFPCTQNNSYVCQIF</sequence>
<dbReference type="InterPro" id="IPR050801">
    <property type="entry name" value="Ca-Dep_Lectins_ImmuneDev"/>
</dbReference>
<name>A0AAV2Q8M7_MEGNR</name>
<dbReference type="Gene3D" id="3.10.100.10">
    <property type="entry name" value="Mannose-Binding Protein A, subunit A"/>
    <property type="match status" value="1"/>
</dbReference>
<dbReference type="SUPFAM" id="SSF56436">
    <property type="entry name" value="C-type lectin-like"/>
    <property type="match status" value="1"/>
</dbReference>
<dbReference type="SMART" id="SM00034">
    <property type="entry name" value="CLECT"/>
    <property type="match status" value="1"/>
</dbReference>
<dbReference type="Proteomes" id="UP001497623">
    <property type="component" value="Unassembled WGS sequence"/>
</dbReference>
<proteinExistence type="predicted"/>
<accession>A0AAV2Q8M7</accession>
<dbReference type="PANTHER" id="PTHR22801:SF63">
    <property type="entry name" value="C-TYPE LECTIN DOMAIN-CONTAINING PROTEIN"/>
    <property type="match status" value="1"/>
</dbReference>
<evidence type="ECO:0000313" key="3">
    <source>
        <dbReference type="EMBL" id="CAL4075770.1"/>
    </source>
</evidence>
<evidence type="ECO:0000259" key="2">
    <source>
        <dbReference type="PROSITE" id="PS50041"/>
    </source>
</evidence>
<feature type="non-terminal residue" evidence="3">
    <location>
        <position position="1"/>
    </location>
</feature>
<dbReference type="Pfam" id="PF00059">
    <property type="entry name" value="Lectin_C"/>
    <property type="match status" value="1"/>
</dbReference>